<accession>A0AAV5KJA4</accession>
<evidence type="ECO:0000313" key="1">
    <source>
        <dbReference type="EMBL" id="GKV24677.1"/>
    </source>
</evidence>
<organism evidence="1 2">
    <name type="scientific">Rubroshorea leprosula</name>
    <dbReference type="NCBI Taxonomy" id="152421"/>
    <lineage>
        <taxon>Eukaryota</taxon>
        <taxon>Viridiplantae</taxon>
        <taxon>Streptophyta</taxon>
        <taxon>Embryophyta</taxon>
        <taxon>Tracheophyta</taxon>
        <taxon>Spermatophyta</taxon>
        <taxon>Magnoliopsida</taxon>
        <taxon>eudicotyledons</taxon>
        <taxon>Gunneridae</taxon>
        <taxon>Pentapetalae</taxon>
        <taxon>rosids</taxon>
        <taxon>malvids</taxon>
        <taxon>Malvales</taxon>
        <taxon>Dipterocarpaceae</taxon>
        <taxon>Rubroshorea</taxon>
    </lineage>
</organism>
<keyword evidence="2" id="KW-1185">Reference proteome</keyword>
<gene>
    <name evidence="1" type="ORF">SLEP1_g34261</name>
</gene>
<sequence>MGTLYMQMPSLSSGTLYWQMPSLSSGTLYMQMASLSLRTLVAISSFNAVLRYKPDISW</sequence>
<evidence type="ECO:0000313" key="2">
    <source>
        <dbReference type="Proteomes" id="UP001054252"/>
    </source>
</evidence>
<proteinExistence type="predicted"/>
<name>A0AAV5KJA4_9ROSI</name>
<dbReference type="AlphaFoldDB" id="A0AAV5KJA4"/>
<protein>
    <submittedName>
        <fullName evidence="1">Uncharacterized protein</fullName>
    </submittedName>
</protein>
<reference evidence="1 2" key="1">
    <citation type="journal article" date="2021" name="Commun. Biol.">
        <title>The genome of Shorea leprosula (Dipterocarpaceae) highlights the ecological relevance of drought in aseasonal tropical rainforests.</title>
        <authorList>
            <person name="Ng K.K.S."/>
            <person name="Kobayashi M.J."/>
            <person name="Fawcett J.A."/>
            <person name="Hatakeyama M."/>
            <person name="Paape T."/>
            <person name="Ng C.H."/>
            <person name="Ang C.C."/>
            <person name="Tnah L.H."/>
            <person name="Lee C.T."/>
            <person name="Nishiyama T."/>
            <person name="Sese J."/>
            <person name="O'Brien M.J."/>
            <person name="Copetti D."/>
            <person name="Mohd Noor M.I."/>
            <person name="Ong R.C."/>
            <person name="Putra M."/>
            <person name="Sireger I.Z."/>
            <person name="Indrioko S."/>
            <person name="Kosugi Y."/>
            <person name="Izuno A."/>
            <person name="Isagi Y."/>
            <person name="Lee S.L."/>
            <person name="Shimizu K.K."/>
        </authorList>
    </citation>
    <scope>NUCLEOTIDE SEQUENCE [LARGE SCALE GENOMIC DNA]</scope>
    <source>
        <strain evidence="1">214</strain>
    </source>
</reference>
<comment type="caution">
    <text evidence="1">The sequence shown here is derived from an EMBL/GenBank/DDBJ whole genome shotgun (WGS) entry which is preliminary data.</text>
</comment>
<dbReference type="Proteomes" id="UP001054252">
    <property type="component" value="Unassembled WGS sequence"/>
</dbReference>
<dbReference type="EMBL" id="BPVZ01000066">
    <property type="protein sequence ID" value="GKV24677.1"/>
    <property type="molecule type" value="Genomic_DNA"/>
</dbReference>